<dbReference type="PROSITE" id="PS51272">
    <property type="entry name" value="SLH"/>
    <property type="match status" value="1"/>
</dbReference>
<proteinExistence type="predicted"/>
<dbReference type="EMBL" id="BX548175">
    <property type="protein sequence ID" value="CAX32150.1"/>
    <property type="molecule type" value="Genomic_DNA"/>
</dbReference>
<feature type="domain" description="SLH" evidence="3">
    <location>
        <begin position="44"/>
        <end position="108"/>
    </location>
</feature>
<name>B9ES16_PROMM</name>
<dbReference type="PANTHER" id="PTHR43308">
    <property type="entry name" value="OUTER MEMBRANE PROTEIN ALPHA-RELATED"/>
    <property type="match status" value="1"/>
</dbReference>
<evidence type="ECO:0000259" key="3">
    <source>
        <dbReference type="PROSITE" id="PS51272"/>
    </source>
</evidence>
<dbReference type="NCBIfam" id="NF033921">
    <property type="entry name" value="por_somb"/>
    <property type="match status" value="1"/>
</dbReference>
<evidence type="ECO:0000313" key="5">
    <source>
        <dbReference type="Proteomes" id="UP000001423"/>
    </source>
</evidence>
<dbReference type="Pfam" id="PF00395">
    <property type="entry name" value="SLH"/>
    <property type="match status" value="1"/>
</dbReference>
<gene>
    <name evidence="4" type="primary">som</name>
    <name evidence="4" type="ordered locus">PMT_2631</name>
</gene>
<dbReference type="InterPro" id="IPR001119">
    <property type="entry name" value="SLH_dom"/>
</dbReference>
<accession>B9ES16</accession>
<dbReference type="HOGENOM" id="CLU_1439910_0_0_3"/>
<feature type="coiled-coil region" evidence="1">
    <location>
        <begin position="94"/>
        <end position="139"/>
    </location>
</feature>
<organism evidence="4 5">
    <name type="scientific">Prochlorococcus marinus (strain MIT 9313)</name>
    <dbReference type="NCBI Taxonomy" id="74547"/>
    <lineage>
        <taxon>Bacteria</taxon>
        <taxon>Bacillati</taxon>
        <taxon>Cyanobacteriota</taxon>
        <taxon>Cyanophyceae</taxon>
        <taxon>Synechococcales</taxon>
        <taxon>Prochlorococcaceae</taxon>
        <taxon>Prochlorococcus</taxon>
    </lineage>
</organism>
<sequence length="189" mass="20901">MKLFQQLLVAPAALGLMAPMAANAADLDIKGVSDYSASSEQVTSISQSQDVYPTDWAYQALSNLIERYGCVAGYPSGSYLGNRAMTRFEAAALLNACLDRITEVTDELRRLLNEFEQELAILKGRVDGLEARVGELEATQFSTTTKLKGKAFLISRRLKGAWIKCVAQYKYCFNFYQDEIGLQQSSVKS</sequence>
<dbReference type="InterPro" id="IPR051465">
    <property type="entry name" value="Cell_Envelope_Struct_Comp"/>
</dbReference>
<dbReference type="InterPro" id="IPR047684">
    <property type="entry name" value="Por_som-like"/>
</dbReference>
<dbReference type="Proteomes" id="UP000001423">
    <property type="component" value="Chromosome"/>
</dbReference>
<feature type="signal peptide" evidence="2">
    <location>
        <begin position="1"/>
        <end position="24"/>
    </location>
</feature>
<evidence type="ECO:0000256" key="2">
    <source>
        <dbReference type="SAM" id="SignalP"/>
    </source>
</evidence>
<protein>
    <recommendedName>
        <fullName evidence="3">SLH domain-containing protein</fullName>
    </recommendedName>
</protein>
<dbReference type="AlphaFoldDB" id="B9ES16"/>
<evidence type="ECO:0000313" key="4">
    <source>
        <dbReference type="EMBL" id="CAX32150.1"/>
    </source>
</evidence>
<keyword evidence="2" id="KW-0732">Signal</keyword>
<reference evidence="4 5" key="1">
    <citation type="journal article" date="2003" name="Nature">
        <title>Genome divergence in two Prochlorococcus ecotypes reflects oceanic niche differentiation.</title>
        <authorList>
            <person name="Rocap G."/>
            <person name="Larimer F.W."/>
            <person name="Lamerdin J.E."/>
            <person name="Malfatti S."/>
            <person name="Chain P."/>
            <person name="Ahlgren N.A."/>
            <person name="Arellano A."/>
            <person name="Coleman M."/>
            <person name="Hauser L."/>
            <person name="Hess W.R."/>
            <person name="Johnson Z.I."/>
            <person name="Land M.L."/>
            <person name="Lindell D."/>
            <person name="Post A.F."/>
            <person name="Regala W."/>
            <person name="Shah M."/>
            <person name="Shaw S.L."/>
            <person name="Steglich C."/>
            <person name="Sullivan M.B."/>
            <person name="Ting C.S."/>
            <person name="Tolonen A."/>
            <person name="Webb E.A."/>
            <person name="Zinser E.R."/>
            <person name="Chisholm S.W."/>
        </authorList>
    </citation>
    <scope>NUCLEOTIDE SEQUENCE [LARGE SCALE GENOMIC DNA]</scope>
    <source>
        <strain evidence="5">MIT 9313</strain>
    </source>
</reference>
<feature type="chain" id="PRO_5040736806" description="SLH domain-containing protein" evidence="2">
    <location>
        <begin position="25"/>
        <end position="189"/>
    </location>
</feature>
<dbReference type="eggNOG" id="COG2960">
    <property type="taxonomic scope" value="Bacteria"/>
</dbReference>
<dbReference type="PANTHER" id="PTHR43308:SF1">
    <property type="entry name" value="OUTER MEMBRANE PROTEIN ALPHA"/>
    <property type="match status" value="1"/>
</dbReference>
<dbReference type="KEGG" id="pmt:PMT_2631"/>
<evidence type="ECO:0000256" key="1">
    <source>
        <dbReference type="SAM" id="Coils"/>
    </source>
</evidence>
<keyword evidence="1" id="KW-0175">Coiled coil</keyword>
<keyword evidence="5" id="KW-1185">Reference proteome</keyword>